<dbReference type="STRING" id="411467.BACCAP_01610"/>
<gene>
    <name evidence="1" type="ORF">BACCAP_01610</name>
</gene>
<name>A6NTT1_9FIRM</name>
<protein>
    <submittedName>
        <fullName evidence="1">Capsular polysaccharide synthesis protein</fullName>
    </submittedName>
</protein>
<dbReference type="AlphaFoldDB" id="A6NTT1"/>
<evidence type="ECO:0000313" key="1">
    <source>
        <dbReference type="EMBL" id="EDN00844.1"/>
    </source>
</evidence>
<dbReference type="OrthoDB" id="9802881at2"/>
<reference evidence="1 2" key="2">
    <citation type="submission" date="2007-06" db="EMBL/GenBank/DDBJ databases">
        <title>Draft genome sequence of Pseudoflavonifractor capillosus ATCC 29799.</title>
        <authorList>
            <person name="Sudarsanam P."/>
            <person name="Ley R."/>
            <person name="Guruge J."/>
            <person name="Turnbaugh P.J."/>
            <person name="Mahowald M."/>
            <person name="Liep D."/>
            <person name="Gordon J."/>
        </authorList>
    </citation>
    <scope>NUCLEOTIDE SEQUENCE [LARGE SCALE GENOMIC DNA]</scope>
    <source>
        <strain evidence="1 2">ATCC 29799</strain>
    </source>
</reference>
<comment type="caution">
    <text evidence="1">The sequence shown here is derived from an EMBL/GenBank/DDBJ whole genome shotgun (WGS) entry which is preliminary data.</text>
</comment>
<reference evidence="1 2" key="1">
    <citation type="submission" date="2007-04" db="EMBL/GenBank/DDBJ databases">
        <authorList>
            <person name="Fulton L."/>
            <person name="Clifton S."/>
            <person name="Fulton B."/>
            <person name="Xu J."/>
            <person name="Minx P."/>
            <person name="Pepin K.H."/>
            <person name="Johnson M."/>
            <person name="Thiruvilangam P."/>
            <person name="Bhonagiri V."/>
            <person name="Nash W.E."/>
            <person name="Mardis E.R."/>
            <person name="Wilson R.K."/>
        </authorList>
    </citation>
    <scope>NUCLEOTIDE SEQUENCE [LARGE SCALE GENOMIC DNA]</scope>
    <source>
        <strain evidence="1 2">ATCC 29799</strain>
    </source>
</reference>
<keyword evidence="2" id="KW-1185">Reference proteome</keyword>
<dbReference type="Pfam" id="PF05704">
    <property type="entry name" value="Caps_synth"/>
    <property type="match status" value="1"/>
</dbReference>
<dbReference type="RefSeq" id="WP_006572158.1">
    <property type="nucleotide sequence ID" value="NZ_AAXG02000010.1"/>
</dbReference>
<proteinExistence type="predicted"/>
<dbReference type="GO" id="GO:0016757">
    <property type="term" value="F:glycosyltransferase activity"/>
    <property type="evidence" value="ECO:0007669"/>
    <property type="project" value="InterPro"/>
</dbReference>
<dbReference type="InterPro" id="IPR008441">
    <property type="entry name" value="AfumC-like_glycosyl_Trfase"/>
</dbReference>
<dbReference type="Gene3D" id="3.90.550.20">
    <property type="match status" value="1"/>
</dbReference>
<dbReference type="SUPFAM" id="SSF53448">
    <property type="entry name" value="Nucleotide-diphospho-sugar transferases"/>
    <property type="match status" value="1"/>
</dbReference>
<accession>A6NTT1</accession>
<sequence>MADLWKKMRRTATKIGQDVKQDLTYFTPGLAVTHALADLPLRGKAFKPLTKWIQKQRDKKILRYLDERYGELIQSIDKSEQPVFKNAVQGSEPIWVCWLQGEENAPPLVKKCLSSIRRNAGSHPVHLLTEENLSDYICLPEVIRKKRSKSAIQSANFSDIIRVMVLREHGGLWLDATIFCTKPIPEWYFKRDLFSCRGPVQDSNYISRYRWTSFVLGGKKSSIFLKIMSELFCEYWKREDASIDYLLVDYLIELSYRRSKKIRQMIDTLPENNLQRDDLAACMNQAFSQQKWDDLMASDTVLFKLSWREPWTEETSDNKKSFYGFFLECEFI</sequence>
<dbReference type="Proteomes" id="UP000003639">
    <property type="component" value="Unassembled WGS sequence"/>
</dbReference>
<dbReference type="EMBL" id="AAXG02000010">
    <property type="protein sequence ID" value="EDN00844.1"/>
    <property type="molecule type" value="Genomic_DNA"/>
</dbReference>
<dbReference type="InterPro" id="IPR029044">
    <property type="entry name" value="Nucleotide-diphossugar_trans"/>
</dbReference>
<dbReference type="CAZy" id="GT32">
    <property type="family name" value="Glycosyltransferase Family 32"/>
</dbReference>
<organism evidence="1 2">
    <name type="scientific">Pseudoflavonifractor capillosus ATCC 29799</name>
    <dbReference type="NCBI Taxonomy" id="411467"/>
    <lineage>
        <taxon>Bacteria</taxon>
        <taxon>Bacillati</taxon>
        <taxon>Bacillota</taxon>
        <taxon>Clostridia</taxon>
        <taxon>Eubacteriales</taxon>
        <taxon>Oscillospiraceae</taxon>
        <taxon>Pseudoflavonifractor</taxon>
    </lineage>
</organism>
<dbReference type="eggNOG" id="COG3774">
    <property type="taxonomic scope" value="Bacteria"/>
</dbReference>
<evidence type="ECO:0000313" key="2">
    <source>
        <dbReference type="Proteomes" id="UP000003639"/>
    </source>
</evidence>